<organism evidence="1 2">
    <name type="scientific">Shimia litoralis</name>
    <dbReference type="NCBI Taxonomy" id="420403"/>
    <lineage>
        <taxon>Bacteria</taxon>
        <taxon>Pseudomonadati</taxon>
        <taxon>Pseudomonadota</taxon>
        <taxon>Alphaproteobacteria</taxon>
        <taxon>Rhodobacterales</taxon>
        <taxon>Roseobacteraceae</taxon>
    </lineage>
</organism>
<sequence length="122" mass="13962">MHIRTILSAAAITITTALPTWALELVMVEQAGCYTCKLWNEEIAPIYPKTEAGEFAPLRREELRQKPDDLTYARPVNFTPTFILVDDGQELARLEGYPGEDFFWWHIENMLTENAGFEGAKR</sequence>
<dbReference type="AlphaFoldDB" id="A0A4U7N7E1"/>
<evidence type="ECO:0000313" key="1">
    <source>
        <dbReference type="EMBL" id="TKZ21845.1"/>
    </source>
</evidence>
<gene>
    <name evidence="1" type="ORF">FAP39_04385</name>
</gene>
<proteinExistence type="predicted"/>
<accession>A0A4U7N7E1</accession>
<dbReference type="Proteomes" id="UP000306575">
    <property type="component" value="Unassembled WGS sequence"/>
</dbReference>
<dbReference type="RefSeq" id="WP_138015169.1">
    <property type="nucleotide sequence ID" value="NZ_SULI01000003.1"/>
</dbReference>
<dbReference type="SUPFAM" id="SSF52833">
    <property type="entry name" value="Thioredoxin-like"/>
    <property type="match status" value="1"/>
</dbReference>
<keyword evidence="2" id="KW-1185">Reference proteome</keyword>
<name>A0A4U7N7E1_9RHOB</name>
<dbReference type="EMBL" id="SULI01000003">
    <property type="protein sequence ID" value="TKZ21845.1"/>
    <property type="molecule type" value="Genomic_DNA"/>
</dbReference>
<reference evidence="1 2" key="1">
    <citation type="submission" date="2019-04" db="EMBL/GenBank/DDBJ databases">
        <title>Genome sequence of Pelagicola litoralis CL-ES2.</title>
        <authorList>
            <person name="Cao J."/>
        </authorList>
    </citation>
    <scope>NUCLEOTIDE SEQUENCE [LARGE SCALE GENOMIC DNA]</scope>
    <source>
        <strain evidence="1 2">CL-ES2</strain>
    </source>
</reference>
<protein>
    <recommendedName>
        <fullName evidence="3">Thioredoxin family protein</fullName>
    </recommendedName>
</protein>
<dbReference type="OrthoDB" id="7362982at2"/>
<dbReference type="InterPro" id="IPR036249">
    <property type="entry name" value="Thioredoxin-like_sf"/>
</dbReference>
<evidence type="ECO:0000313" key="2">
    <source>
        <dbReference type="Proteomes" id="UP000306575"/>
    </source>
</evidence>
<evidence type="ECO:0008006" key="3">
    <source>
        <dbReference type="Google" id="ProtNLM"/>
    </source>
</evidence>
<dbReference type="Gene3D" id="3.40.30.10">
    <property type="entry name" value="Glutaredoxin"/>
    <property type="match status" value="1"/>
</dbReference>
<comment type="caution">
    <text evidence="1">The sequence shown here is derived from an EMBL/GenBank/DDBJ whole genome shotgun (WGS) entry which is preliminary data.</text>
</comment>